<feature type="transmembrane region" description="Helical" evidence="1">
    <location>
        <begin position="67"/>
        <end position="89"/>
    </location>
</feature>
<proteinExistence type="predicted"/>
<organism evidence="2 3">
    <name type="scientific">Polypedilum vanderplanki</name>
    <name type="common">Sleeping chironomid midge</name>
    <dbReference type="NCBI Taxonomy" id="319348"/>
    <lineage>
        <taxon>Eukaryota</taxon>
        <taxon>Metazoa</taxon>
        <taxon>Ecdysozoa</taxon>
        <taxon>Arthropoda</taxon>
        <taxon>Hexapoda</taxon>
        <taxon>Insecta</taxon>
        <taxon>Pterygota</taxon>
        <taxon>Neoptera</taxon>
        <taxon>Endopterygota</taxon>
        <taxon>Diptera</taxon>
        <taxon>Nematocera</taxon>
        <taxon>Chironomoidea</taxon>
        <taxon>Chironomidae</taxon>
        <taxon>Chironominae</taxon>
        <taxon>Polypedilum</taxon>
        <taxon>Polypedilum</taxon>
    </lineage>
</organism>
<evidence type="ECO:0000256" key="1">
    <source>
        <dbReference type="SAM" id="Phobius"/>
    </source>
</evidence>
<feature type="transmembrane region" description="Helical" evidence="1">
    <location>
        <begin position="40"/>
        <end position="61"/>
    </location>
</feature>
<dbReference type="EMBL" id="JADBJN010000001">
    <property type="protein sequence ID" value="KAG5680005.1"/>
    <property type="molecule type" value="Genomic_DNA"/>
</dbReference>
<evidence type="ECO:0000313" key="2">
    <source>
        <dbReference type="EMBL" id="KAG5680005.1"/>
    </source>
</evidence>
<name>A0A9J6CDK6_POLVA</name>
<accession>A0A9J6CDK6</accession>
<protein>
    <submittedName>
        <fullName evidence="2">Uncharacterized protein</fullName>
    </submittedName>
</protein>
<evidence type="ECO:0000313" key="3">
    <source>
        <dbReference type="Proteomes" id="UP001107558"/>
    </source>
</evidence>
<keyword evidence="1" id="KW-1133">Transmembrane helix</keyword>
<dbReference type="AlphaFoldDB" id="A0A9J6CDK6"/>
<reference evidence="2" key="1">
    <citation type="submission" date="2021-03" db="EMBL/GenBank/DDBJ databases">
        <title>Chromosome level genome of the anhydrobiotic midge Polypedilum vanderplanki.</title>
        <authorList>
            <person name="Yoshida Y."/>
            <person name="Kikawada T."/>
            <person name="Gusev O."/>
        </authorList>
    </citation>
    <scope>NUCLEOTIDE SEQUENCE</scope>
    <source>
        <strain evidence="2">NIAS01</strain>
        <tissue evidence="2">Whole body or cell culture</tissue>
    </source>
</reference>
<keyword evidence="1" id="KW-0812">Transmembrane</keyword>
<keyword evidence="3" id="KW-1185">Reference proteome</keyword>
<feature type="transmembrane region" description="Helical" evidence="1">
    <location>
        <begin position="12"/>
        <end position="33"/>
    </location>
</feature>
<dbReference type="Proteomes" id="UP001107558">
    <property type="component" value="Chromosome 1"/>
</dbReference>
<keyword evidence="1" id="KW-0472">Membrane</keyword>
<gene>
    <name evidence="2" type="ORF">PVAND_009538</name>
</gene>
<comment type="caution">
    <text evidence="2">The sequence shown here is derived from an EMBL/GenBank/DDBJ whole genome shotgun (WGS) entry which is preliminary data.</text>
</comment>
<sequence>MDPKRKTLGAYYITFEIYNLLDIYIAIVTYIFVYPLEKKLTIMYGIVWIIATNFMIFPWISLEAFDIIIGFLCDAAIASLPVIFIYISIECSFTNLGKILTNIGTKVDVKK</sequence>